<gene>
    <name evidence="2" type="ORF">CHIRRI_LOCUS13343</name>
</gene>
<organism evidence="2 3">
    <name type="scientific">Chironomus riparius</name>
    <dbReference type="NCBI Taxonomy" id="315576"/>
    <lineage>
        <taxon>Eukaryota</taxon>
        <taxon>Metazoa</taxon>
        <taxon>Ecdysozoa</taxon>
        <taxon>Arthropoda</taxon>
        <taxon>Hexapoda</taxon>
        <taxon>Insecta</taxon>
        <taxon>Pterygota</taxon>
        <taxon>Neoptera</taxon>
        <taxon>Endopterygota</taxon>
        <taxon>Diptera</taxon>
        <taxon>Nematocera</taxon>
        <taxon>Chironomoidea</taxon>
        <taxon>Chironomidae</taxon>
        <taxon>Chironominae</taxon>
        <taxon>Chironomus</taxon>
    </lineage>
</organism>
<dbReference type="AlphaFoldDB" id="A0A9N9S927"/>
<evidence type="ECO:0000313" key="2">
    <source>
        <dbReference type="EMBL" id="CAG9810530.1"/>
    </source>
</evidence>
<keyword evidence="3" id="KW-1185">Reference proteome</keyword>
<proteinExistence type="predicted"/>
<feature type="compositionally biased region" description="Low complexity" evidence="1">
    <location>
        <begin position="68"/>
        <end position="83"/>
    </location>
</feature>
<evidence type="ECO:0000256" key="1">
    <source>
        <dbReference type="SAM" id="MobiDB-lite"/>
    </source>
</evidence>
<feature type="compositionally biased region" description="Polar residues" evidence="1">
    <location>
        <begin position="44"/>
        <end position="55"/>
    </location>
</feature>
<name>A0A9N9S927_9DIPT</name>
<dbReference type="EMBL" id="OU895880">
    <property type="protein sequence ID" value="CAG9810530.1"/>
    <property type="molecule type" value="Genomic_DNA"/>
</dbReference>
<feature type="region of interest" description="Disordered" evidence="1">
    <location>
        <begin position="41"/>
        <end position="83"/>
    </location>
</feature>
<reference evidence="2" key="1">
    <citation type="submission" date="2022-01" db="EMBL/GenBank/DDBJ databases">
        <authorList>
            <person name="King R."/>
        </authorList>
    </citation>
    <scope>NUCLEOTIDE SEQUENCE</scope>
</reference>
<accession>A0A9N9S927</accession>
<sequence>MSRKGRNKKNPNDEIEAMRKIFCDEASNQMKMRNFAKAVIGYNQKPSKTNNQTPTFHRISFKPSNHQPAPSVSQASSSRQRSS</sequence>
<reference evidence="2" key="2">
    <citation type="submission" date="2022-10" db="EMBL/GenBank/DDBJ databases">
        <authorList>
            <consortium name="ENA_rothamsted_submissions"/>
            <consortium name="culmorum"/>
            <person name="King R."/>
        </authorList>
    </citation>
    <scope>NUCLEOTIDE SEQUENCE</scope>
</reference>
<dbReference type="Proteomes" id="UP001153620">
    <property type="component" value="Chromosome 4"/>
</dbReference>
<dbReference type="OrthoDB" id="10547057at2759"/>
<protein>
    <submittedName>
        <fullName evidence="2">Uncharacterized protein</fullName>
    </submittedName>
</protein>
<evidence type="ECO:0000313" key="3">
    <source>
        <dbReference type="Proteomes" id="UP001153620"/>
    </source>
</evidence>